<dbReference type="PANTHER" id="PTHR16002">
    <property type="entry name" value="TRANSMEMBRANE PROTEIN 248-LIKE"/>
    <property type="match status" value="1"/>
</dbReference>
<dbReference type="EMBL" id="JAIZAY010000004">
    <property type="protein sequence ID" value="KAJ8044081.1"/>
    <property type="molecule type" value="Genomic_DNA"/>
</dbReference>
<dbReference type="Pfam" id="PF14940">
    <property type="entry name" value="TMEM219"/>
    <property type="match status" value="1"/>
</dbReference>
<dbReference type="GO" id="GO:0016020">
    <property type="term" value="C:membrane"/>
    <property type="evidence" value="ECO:0007669"/>
    <property type="project" value="UniProtKB-SubCell"/>
</dbReference>
<evidence type="ECO:0000256" key="5">
    <source>
        <dbReference type="SAM" id="Phobius"/>
    </source>
</evidence>
<evidence type="ECO:0000313" key="8">
    <source>
        <dbReference type="Proteomes" id="UP001152320"/>
    </source>
</evidence>
<keyword evidence="4 5" id="KW-0472">Membrane</keyword>
<evidence type="ECO:0000256" key="1">
    <source>
        <dbReference type="ARBA" id="ARBA00004370"/>
    </source>
</evidence>
<sequence length="208" mass="23437">MALKPVDNLRGFAYQRPPFVAFLICLLLFAIALISLGLYMQNHKVQNYETEDWNNFFKSFSDQRFCIPLNDSNISQPPSSPPLYSAGAPTTQDPGTDEFDISDIVGTKNVSVSVNLDILFPGEDVVAYGNIALTFDLQQAIPDVKCKDQSCTAWKEEKSIINLHLMYTSYFLFIMLITSVFYALIKGPPFKQRVLHENGSHRKPMTLA</sequence>
<keyword evidence="2 5" id="KW-0812">Transmembrane</keyword>
<proteinExistence type="predicted"/>
<evidence type="ECO:0000259" key="6">
    <source>
        <dbReference type="Pfam" id="PF14940"/>
    </source>
</evidence>
<dbReference type="OrthoDB" id="6329605at2759"/>
<feature type="transmembrane region" description="Helical" evidence="5">
    <location>
        <begin position="20"/>
        <end position="39"/>
    </location>
</feature>
<keyword evidence="3 5" id="KW-1133">Transmembrane helix</keyword>
<comment type="caution">
    <text evidence="7">The sequence shown here is derived from an EMBL/GenBank/DDBJ whole genome shotgun (WGS) entry which is preliminary data.</text>
</comment>
<accession>A0A9Q1CEX5</accession>
<evidence type="ECO:0000256" key="3">
    <source>
        <dbReference type="ARBA" id="ARBA00022989"/>
    </source>
</evidence>
<dbReference type="AlphaFoldDB" id="A0A9Q1CEX5"/>
<feature type="transmembrane region" description="Helical" evidence="5">
    <location>
        <begin position="165"/>
        <end position="185"/>
    </location>
</feature>
<gene>
    <name evidence="7" type="ORF">HOLleu_11445</name>
</gene>
<evidence type="ECO:0000256" key="4">
    <source>
        <dbReference type="ARBA" id="ARBA00023136"/>
    </source>
</evidence>
<dbReference type="Proteomes" id="UP001152320">
    <property type="component" value="Chromosome 4"/>
</dbReference>
<evidence type="ECO:0000256" key="2">
    <source>
        <dbReference type="ARBA" id="ARBA00022692"/>
    </source>
</evidence>
<name>A0A9Q1CEX5_HOLLE</name>
<evidence type="ECO:0000313" key="7">
    <source>
        <dbReference type="EMBL" id="KAJ8044081.1"/>
    </source>
</evidence>
<feature type="domain" description="TMEM248/TMEM219" evidence="6">
    <location>
        <begin position="9"/>
        <end position="118"/>
    </location>
</feature>
<organism evidence="7 8">
    <name type="scientific">Holothuria leucospilota</name>
    <name type="common">Black long sea cucumber</name>
    <name type="synonym">Mertensiothuria leucospilota</name>
    <dbReference type="NCBI Taxonomy" id="206669"/>
    <lineage>
        <taxon>Eukaryota</taxon>
        <taxon>Metazoa</taxon>
        <taxon>Echinodermata</taxon>
        <taxon>Eleutherozoa</taxon>
        <taxon>Echinozoa</taxon>
        <taxon>Holothuroidea</taxon>
        <taxon>Aspidochirotacea</taxon>
        <taxon>Aspidochirotida</taxon>
        <taxon>Holothuriidae</taxon>
        <taxon>Holothuria</taxon>
    </lineage>
</organism>
<comment type="subcellular location">
    <subcellularLocation>
        <location evidence="1">Membrane</location>
    </subcellularLocation>
</comment>
<reference evidence="7" key="1">
    <citation type="submission" date="2021-10" db="EMBL/GenBank/DDBJ databases">
        <title>Tropical sea cucumber genome reveals ecological adaptation and Cuvierian tubules defense mechanism.</title>
        <authorList>
            <person name="Chen T."/>
        </authorList>
    </citation>
    <scope>NUCLEOTIDE SEQUENCE</scope>
    <source>
        <strain evidence="7">Nanhai2018</strain>
        <tissue evidence="7">Muscle</tissue>
    </source>
</reference>
<dbReference type="PANTHER" id="PTHR16002:SF4">
    <property type="entry name" value="TMEM248_TMEM219 DOMAIN-CONTAINING PROTEIN"/>
    <property type="match status" value="1"/>
</dbReference>
<protein>
    <recommendedName>
        <fullName evidence="6">TMEM248/TMEM219 domain-containing protein</fullName>
    </recommendedName>
</protein>
<dbReference type="InterPro" id="IPR039587">
    <property type="entry name" value="TMEM248/TMEM219_dom"/>
</dbReference>
<dbReference type="InterPro" id="IPR039493">
    <property type="entry name" value="TMEM248/TMEM219"/>
</dbReference>
<keyword evidence="8" id="KW-1185">Reference proteome</keyword>